<dbReference type="AlphaFoldDB" id="A0A9X1CYS4"/>
<dbReference type="EMBL" id="JAGJWT010000006">
    <property type="protein sequence ID" value="MBS9340771.1"/>
    <property type="molecule type" value="Genomic_DNA"/>
</dbReference>
<dbReference type="Proteomes" id="UP000708805">
    <property type="component" value="Unassembled WGS sequence"/>
</dbReference>
<accession>A0A9X1CYS4</accession>
<dbReference type="PANTHER" id="PTHR21525">
    <property type="entry name" value="MOTILE SPERM PROTEIN"/>
    <property type="match status" value="1"/>
</dbReference>
<organism evidence="1 2">
    <name type="scientific">Neisseria elongata subsp. nitroreducens</name>
    <dbReference type="NCBI Taxonomy" id="90367"/>
    <lineage>
        <taxon>Bacteria</taxon>
        <taxon>Pseudomonadati</taxon>
        <taxon>Pseudomonadota</taxon>
        <taxon>Betaproteobacteria</taxon>
        <taxon>Neisseriales</taxon>
        <taxon>Neisseriaceae</taxon>
        <taxon>Neisseria</taxon>
    </lineage>
</organism>
<sequence>MSPEEIKKTAENLADKTIKESPFTYAQARNIAKFGTIESLTYDAANGIKLAGTSAGISFVLSFAQAVWAGEDFNLALKNACYSGIKVGGVAWIGSIATAQLGRTATVQALRPATDWIIGQMGNRTAAAIANTVRIGSKPIYGAAAANSASKLLRGNVVTGAVTVAVLSSVDFYRMFQGRVSGAQVFKNVTNTAAGVAGGTAGWMGGAAIGASIGSAVPIVGTAVGGIIGGILGSLGGGAAAGKVSSMAMNAMITDDMEKMQEILGGVFSQLAEDYMLSAKEAENIADKLKEILSADILRDMFQSNSRNLFAQNLIEPLIVEIAKSRPRILLADLPTNEQIADEVEEILEENLTSSEE</sequence>
<dbReference type="PANTHER" id="PTHR21525:SF9">
    <property type="entry name" value="CHANNEL_COLICIN DOMAIN-CONTAINING PROTEIN"/>
    <property type="match status" value="1"/>
</dbReference>
<evidence type="ECO:0008006" key="3">
    <source>
        <dbReference type="Google" id="ProtNLM"/>
    </source>
</evidence>
<proteinExistence type="predicted"/>
<name>A0A9X1CYS4_NEIEL</name>
<evidence type="ECO:0000313" key="1">
    <source>
        <dbReference type="EMBL" id="MBS9340771.1"/>
    </source>
</evidence>
<evidence type="ECO:0000313" key="2">
    <source>
        <dbReference type="Proteomes" id="UP000708805"/>
    </source>
</evidence>
<gene>
    <name evidence="1" type="ORF">J8641_08150</name>
</gene>
<comment type="caution">
    <text evidence="1">The sequence shown here is derived from an EMBL/GenBank/DDBJ whole genome shotgun (WGS) entry which is preliminary data.</text>
</comment>
<protein>
    <recommendedName>
        <fullName evidence="3">Inner membrane protein yeeR</fullName>
    </recommendedName>
</protein>
<reference evidence="1" key="1">
    <citation type="submission" date="2021-04" db="EMBL/GenBank/DDBJ databases">
        <title>Genomic characterization of endocarditis-associated Neisseria elongata subsp. nitroreducens.</title>
        <authorList>
            <person name="Schorner M."/>
            <person name="Passarelli-Araujo H."/>
            <person name="Scheffer M."/>
            <person name="Barazzetti F."/>
            <person name="Martins J."/>
            <person name="Machado H."/>
            <person name="Palmeiro J."/>
            <person name="Bazzo M."/>
        </authorList>
    </citation>
    <scope>NUCLEOTIDE SEQUENCE</scope>
    <source>
        <strain evidence="1">Nel_M001</strain>
    </source>
</reference>